<dbReference type="EMBL" id="ADBJ01000008">
    <property type="protein sequence ID" value="EFA84707.1"/>
    <property type="molecule type" value="Genomic_DNA"/>
</dbReference>
<dbReference type="InterPro" id="IPR036465">
    <property type="entry name" value="vWFA_dom_sf"/>
</dbReference>
<dbReference type="PROSITE" id="PS50192">
    <property type="entry name" value="T_SNARE"/>
    <property type="match status" value="1"/>
</dbReference>
<dbReference type="InterPro" id="IPR000727">
    <property type="entry name" value="T_SNARE_dom"/>
</dbReference>
<evidence type="ECO:0000313" key="6">
    <source>
        <dbReference type="Proteomes" id="UP000001396"/>
    </source>
</evidence>
<dbReference type="STRING" id="670386.D3B083"/>
<feature type="compositionally biased region" description="Polar residues" evidence="1">
    <location>
        <begin position="761"/>
        <end position="772"/>
    </location>
</feature>
<dbReference type="PROSITE" id="PS51468">
    <property type="entry name" value="VIT"/>
    <property type="match status" value="1"/>
</dbReference>
<dbReference type="Pfam" id="PF13768">
    <property type="entry name" value="VWA_3"/>
    <property type="match status" value="1"/>
</dbReference>
<comment type="caution">
    <text evidence="5">The sequence shown here is derived from an EMBL/GenBank/DDBJ whole genome shotgun (WGS) entry which is preliminary data.</text>
</comment>
<dbReference type="SUPFAM" id="SSF53300">
    <property type="entry name" value="vWA-like"/>
    <property type="match status" value="1"/>
</dbReference>
<reference evidence="5 6" key="1">
    <citation type="journal article" date="2011" name="Genome Res.">
        <title>Phylogeny-wide analysis of social amoeba genomes highlights ancient origins for complex intercellular communication.</title>
        <authorList>
            <person name="Heidel A.J."/>
            <person name="Lawal H.M."/>
            <person name="Felder M."/>
            <person name="Schilde C."/>
            <person name="Helps N.R."/>
            <person name="Tunggal B."/>
            <person name="Rivero F."/>
            <person name="John U."/>
            <person name="Schleicher M."/>
            <person name="Eichinger L."/>
            <person name="Platzer M."/>
            <person name="Noegel A.A."/>
            <person name="Schaap P."/>
            <person name="Gloeckner G."/>
        </authorList>
    </citation>
    <scope>NUCLEOTIDE SEQUENCE [LARGE SCALE GENOMIC DNA]</scope>
    <source>
        <strain evidence="6">ATCC 26659 / Pp 5 / PN500</strain>
    </source>
</reference>
<dbReference type="OMA" id="TPNENMS"/>
<proteinExistence type="predicted"/>
<name>D3B083_HETP5</name>
<feature type="region of interest" description="Disordered" evidence="1">
    <location>
        <begin position="761"/>
        <end position="787"/>
    </location>
</feature>
<dbReference type="RefSeq" id="XP_020436820.1">
    <property type="nucleotide sequence ID" value="XM_020572703.1"/>
</dbReference>
<evidence type="ECO:0000313" key="5">
    <source>
        <dbReference type="EMBL" id="EFA84707.1"/>
    </source>
</evidence>
<accession>D3B083</accession>
<dbReference type="PANTHER" id="PTHR45737:SF6">
    <property type="entry name" value="VON WILLEBRAND FACTOR A DOMAIN-CONTAINING PROTEIN 5A"/>
    <property type="match status" value="1"/>
</dbReference>
<feature type="domain" description="T-SNARE coiled-coil homology" evidence="2">
    <location>
        <begin position="669"/>
        <end position="711"/>
    </location>
</feature>
<dbReference type="Proteomes" id="UP000001396">
    <property type="component" value="Unassembled WGS sequence"/>
</dbReference>
<evidence type="ECO:0000259" key="4">
    <source>
        <dbReference type="PROSITE" id="PS51468"/>
    </source>
</evidence>
<dbReference type="SMART" id="SM00327">
    <property type="entry name" value="VWA"/>
    <property type="match status" value="1"/>
</dbReference>
<dbReference type="PANTHER" id="PTHR45737">
    <property type="entry name" value="VON WILLEBRAND FACTOR A DOMAIN-CONTAINING PROTEIN 5A"/>
    <property type="match status" value="1"/>
</dbReference>
<feature type="compositionally biased region" description="Low complexity" evidence="1">
    <location>
        <begin position="773"/>
        <end position="787"/>
    </location>
</feature>
<evidence type="ECO:0000259" key="3">
    <source>
        <dbReference type="PROSITE" id="PS50234"/>
    </source>
</evidence>
<organism evidence="5 6">
    <name type="scientific">Heterostelium pallidum (strain ATCC 26659 / Pp 5 / PN500)</name>
    <name type="common">Cellular slime mold</name>
    <name type="synonym">Polysphondylium pallidum</name>
    <dbReference type="NCBI Taxonomy" id="670386"/>
    <lineage>
        <taxon>Eukaryota</taxon>
        <taxon>Amoebozoa</taxon>
        <taxon>Evosea</taxon>
        <taxon>Eumycetozoa</taxon>
        <taxon>Dictyostelia</taxon>
        <taxon>Acytosteliales</taxon>
        <taxon>Acytosteliaceae</taxon>
        <taxon>Heterostelium</taxon>
    </lineage>
</organism>
<dbReference type="AlphaFoldDB" id="D3B083"/>
<evidence type="ECO:0000256" key="1">
    <source>
        <dbReference type="SAM" id="MobiDB-lite"/>
    </source>
</evidence>
<gene>
    <name evidence="5" type="ORF">PPL_01699</name>
</gene>
<dbReference type="InParanoid" id="D3B083"/>
<protein>
    <submittedName>
        <fullName evidence="5">Type A von Willebrand factor domain-containing protein</fullName>
    </submittedName>
</protein>
<keyword evidence="6" id="KW-1185">Reference proteome</keyword>
<feature type="domain" description="VWFA" evidence="3">
    <location>
        <begin position="301"/>
        <end position="469"/>
    </location>
</feature>
<dbReference type="GeneID" id="31357228"/>
<dbReference type="InterPro" id="IPR013694">
    <property type="entry name" value="VIT"/>
</dbReference>
<feature type="domain" description="VIT" evidence="4">
    <location>
        <begin position="57"/>
        <end position="185"/>
    </location>
</feature>
<dbReference type="FunCoup" id="D3B083">
    <property type="interactions" value="2"/>
</dbReference>
<dbReference type="Gene3D" id="3.40.50.410">
    <property type="entry name" value="von Willebrand factor, type A domain"/>
    <property type="match status" value="1"/>
</dbReference>
<dbReference type="InterPro" id="IPR002035">
    <property type="entry name" value="VWF_A"/>
</dbReference>
<sequence length="880" mass="97195">MQFIKSVFSSKNTTSTTTPIIDEKENIEQSIQETLNRNMAPSYSLFFERLETSMIPSFVGLAPKSGYSSTFSLTDFQVDAVVTDSTVTSVYTQKYKNSSPNPVEARYQMPLAPGAAVSKFVVTYDDKVLSAKIKEKEAAANKYNDAVASGNQAFLVEKKSNGTFTTMIGNLPPTKEVTISITIVSEIGTHLENLHFGLHRYMFPKYSFNLNLNLQVSLSVPIQKIELDHYKADIQVDGKKATIKLSETNGVPNNIIAVIRPDSSERPAYFVEKSKDNTYALGINFYPTLEVAADEVDQCSEFIFLIDCSGSMSGSTIEKAKRCLEILMRSLTEKSKFNIWLFGSSFKSQFTESKLYNDQTLEQASVFIKSIDADLGGTELLPPIQAIISQPVDSQYPRQVFILTDGEVSQRDELVDYVAKEAGTTRIFTLGIGSGVDKLLVEGLSKACRGYFEFIDDNSMMETQVMKLMSIAMEPIIANIQVNWDGLPVVQAPKSVRPIFNHERLFLYGLLESVPENLTTKTIVITADGPTGQSIRYEIPVDFKHAQSESNAIHTLTANMIIRDLEEDEKKKKDANKDAIVKLGKKYQLISNHTSFVVVAEADKPTEETMQVVEVVDAPPVPSPQYNYNSFTHSAPTSALNYSSPTTTSAMNYYSSMPTQTIDYDLDDCALECEQEEALDCIQEKLEDMKCLSMDLNESICRQSEVLDSLELRECAPEKSVKKSASPASFFSSFTKTKSKEASPPPPVQAPAPVQVSYLSAPSPVQSAPSTQPSYSSAPGKKSSSSGDLMMDLIRSQKANGSWNTVTFKLPSKPDTLSSLSDDCWVTLCVIATFNKSFAAEKTQWQQIVAKASKWVKSQLNASNLGDKYDTFLALATSSI</sequence>
<dbReference type="PROSITE" id="PS50234">
    <property type="entry name" value="VWFA"/>
    <property type="match status" value="1"/>
</dbReference>
<dbReference type="SMART" id="SM00609">
    <property type="entry name" value="VIT"/>
    <property type="match status" value="1"/>
</dbReference>
<dbReference type="Pfam" id="PF08487">
    <property type="entry name" value="VIT"/>
    <property type="match status" value="1"/>
</dbReference>
<evidence type="ECO:0000259" key="2">
    <source>
        <dbReference type="PROSITE" id="PS50192"/>
    </source>
</evidence>